<evidence type="ECO:0000259" key="4">
    <source>
        <dbReference type="Pfam" id="PF06594"/>
    </source>
</evidence>
<feature type="domain" description="Haemolysin-type calcium binding-related" evidence="4">
    <location>
        <begin position="1836"/>
        <end position="1873"/>
    </location>
</feature>
<dbReference type="PROSITE" id="PS00330">
    <property type="entry name" value="HEMOLYSIN_CALCIUM"/>
    <property type="match status" value="15"/>
</dbReference>
<sequence>MEVGEETAAAANWQARRDPLALDLDGDGVETTPADGKVLFDHDGDGSKTGTGWLSGDDGWLVRDLNGNGLIEKGAELFGVDTVLRDGKKAEDGFAAIRDLDSNADGQLNAADAAWGQLKVWRDLNQDGVSQAGELFTLQQANVSSVNTKGDFYNHLLPNGNAILYSSDYTKIDGSKGIASALNLGVNNFFTTYPDTLPVSDAAAKLPNMSGSGGLRSLREAMSQSPELLAIVEKFATATSRAEEMALMAELLEAWGKTSPFGGGADAVHYPGKDTPNDGFTDKSEAITAFEEVCKDKSTDTSGIKYGIYSPEMRARYGALPGKIRTLEYFTGQAAYENTFLRIFGFTMPSRTGNSSAVAKGAFRAKEGNTAPVQYWIGYTVVLAEPQMALFEKAYDTLVGSVYESLVMQARLEKWYDFIDLTVDLQGVNIDFSRLDQHVRSAAQSGAKDVLVDLLTFVSGSGFSALPELGWNYGILLNELVDKIGMANLADIKLQLSAFDVDFSHADDTQSRVLKGTNNLEQGDLLVGGEASDNIEGFGGNNLLIGGGGGDTMATADGIDVLLGGAGNDSMLSGKGNDTLIGGSGNDSMDGHVGDDVYVFNLGDGQDRIKENAFNSTDLTVQGFDTLQFGAGIDVSTLKLVRSGYDLIVRYSETDAVTVAGWFGAVSYGIEQIQFADGSVIAVETLLDSLGIHGTAGSETFDAYYTDGKDYYLMGADGDRANGAGGDDLLFGEAGNDSLNGGAGNDLLNGGIGNDWLDGHVGDDVYVFNLGDGQDRITENTFNSNDPAVQGLDTLQFGAGIDVSTLKFGRSGYDLIVRYSESDAVTLVGWFGAVSYGIEQIRFVDGSVVAVETLLDSHGIHGTASSEGFDAYYTDGKDYYLMGAGDDRANGAGGDDLLFGEAGNDGLNGGAGNDLLNGGIGNDWLDGNLGNDTYVFNLGDGQDRIAEASGAVEVTGIDTLAFGAGITADSLVVARAGQDLVIKYSDTDVVTIVAYFSDAAYKIEHIQFADGSAMTTDALLFRNGMRGTAGNDAMVGSQAADLLYGDTGNDTLTGDAGNDVLHGDAGSDSLHGGLGADLLHGGIGNDTLDGFEGDDTYLFNLGNGVDRIAESNSAVAQSGLDTMRFGAGITADDLRFTRVGQDLIVKYSEVDEITVAGYFYSAGHRVEQIQFADGGTVAMDALLLRNGVRGSAGNDAMTGTTSDDQFFGDAGNDALTGDAGNDLLHGEAGNDNLNGGLGNDLLKGGLGADTLTGEVGNDSMYGEADHDSLSGGLGADMLNGGIGNDTLDGNLGDDTYAFNLGDGQDRIAETWGAVDVTGSDTLVFGAGITADSLVLARMGQDLMIKYSATDSVTIAAHFNHAAYKVEQIQFADGSTMTTDALLLRNGIRGTSGNDAMVGSQAADLIFGDAGNDTLNADSGNDLLHGEAGNDSLNGVLGADMLNGGIGNDTLDGGEGNDVYLFNLGDGVDRIAETYGWGAVAQSGLDTMQFGVGVKAEDLRFVRVGQDLIVKYSTTDEVTVVAFFNSDGYRVEQVQFADGSIVAMDTLLLRNGVRGSAGNDVLTGSAIDELFYGDAGNDTLTGDAGNDVLHGEAGNDSLNGGLGADMLSGGIGNDTLDGREGNDVYLFNLGDGVDRVAETYGFNAAAQSGLDTLQFGTGVKADDLRFGRVGQDLIVKYSATDEVTVVAFFNSDGYRVEQVQFADGSMVAMDALLLRNGIRGSAGNDAMTGTEIDDQLYADAGNDTLTGGAGNDLLHGEAGNDSLNGGLGADMLNGGIGSDTLDGGEGNDVYLFNLGDGVDRVAETYGFNAAAKSGLDTLQFGAGIKAADLRFTRVGQDLVVKYSATDEITVAAHFNSEGYRVEQIKFADGTVLNTQEVLLLQGLVKTSPVVRMPQMEQAAISANRQLNALVDAMASFAPTEMGSLNLSTQLEEQYRPMAVNTL</sequence>
<accession>A0ABQ5YII5</accession>
<dbReference type="InterPro" id="IPR010566">
    <property type="entry name" value="Haemolys_ca-bd"/>
</dbReference>
<comment type="subcellular location">
    <subcellularLocation>
        <location evidence="1">Secreted</location>
    </subcellularLocation>
</comment>
<organism evidence="5 6">
    <name type="scientific">Chitinimonas prasina</name>
    <dbReference type="NCBI Taxonomy" id="1434937"/>
    <lineage>
        <taxon>Bacteria</taxon>
        <taxon>Pseudomonadati</taxon>
        <taxon>Pseudomonadota</taxon>
        <taxon>Betaproteobacteria</taxon>
        <taxon>Neisseriales</taxon>
        <taxon>Chitinibacteraceae</taxon>
        <taxon>Chitinimonas</taxon>
    </lineage>
</organism>
<dbReference type="PANTHER" id="PTHR38340:SF1">
    <property type="entry name" value="S-LAYER PROTEIN"/>
    <property type="match status" value="1"/>
</dbReference>
<dbReference type="PANTHER" id="PTHR38340">
    <property type="entry name" value="S-LAYER PROTEIN"/>
    <property type="match status" value="1"/>
</dbReference>
<evidence type="ECO:0000256" key="1">
    <source>
        <dbReference type="ARBA" id="ARBA00004613"/>
    </source>
</evidence>
<protein>
    <recommendedName>
        <fullName evidence="4">Haemolysin-type calcium binding-related domain-containing protein</fullName>
    </recommendedName>
</protein>
<evidence type="ECO:0000256" key="3">
    <source>
        <dbReference type="ARBA" id="ARBA00022837"/>
    </source>
</evidence>
<feature type="domain" description="Haemolysin-type calcium binding-related" evidence="4">
    <location>
        <begin position="646"/>
        <end position="682"/>
    </location>
</feature>
<name>A0ABQ5YII5_9NEIS</name>
<feature type="domain" description="Haemolysin-type calcium binding-related" evidence="4">
    <location>
        <begin position="814"/>
        <end position="849"/>
    </location>
</feature>
<evidence type="ECO:0000313" key="5">
    <source>
        <dbReference type="EMBL" id="GLR13493.1"/>
    </source>
</evidence>
<dbReference type="InterPro" id="IPR050557">
    <property type="entry name" value="RTX_toxin/Mannuronan_C5-epim"/>
</dbReference>
<evidence type="ECO:0000256" key="2">
    <source>
        <dbReference type="ARBA" id="ARBA00022525"/>
    </source>
</evidence>
<feature type="domain" description="Haemolysin-type calcium binding-related" evidence="4">
    <location>
        <begin position="1671"/>
        <end position="1704"/>
    </location>
</feature>
<dbReference type="InterPro" id="IPR018511">
    <property type="entry name" value="Hemolysin-typ_Ca-bd_CS"/>
</dbReference>
<proteinExistence type="predicted"/>
<dbReference type="PRINTS" id="PR00313">
    <property type="entry name" value="CABNDNGRPT"/>
</dbReference>
<evidence type="ECO:0000313" key="6">
    <source>
        <dbReference type="Proteomes" id="UP001156706"/>
    </source>
</evidence>
<gene>
    <name evidence="5" type="ORF">GCM10007907_22830</name>
</gene>
<dbReference type="Pfam" id="PF00353">
    <property type="entry name" value="HemolysinCabind"/>
    <property type="match status" value="12"/>
</dbReference>
<feature type="domain" description="Haemolysin-type calcium binding-related" evidence="4">
    <location>
        <begin position="1142"/>
        <end position="1174"/>
    </location>
</feature>
<comment type="caution">
    <text evidence="5">The sequence shown here is derived from an EMBL/GenBank/DDBJ whole genome shotgun (WGS) entry which is preliminary data.</text>
</comment>
<dbReference type="Proteomes" id="UP001156706">
    <property type="component" value="Unassembled WGS sequence"/>
</dbReference>
<keyword evidence="2" id="KW-0964">Secreted</keyword>
<dbReference type="Gene3D" id="2.150.10.10">
    <property type="entry name" value="Serralysin-like metalloprotease, C-terminal"/>
    <property type="match status" value="9"/>
</dbReference>
<reference evidence="6" key="1">
    <citation type="journal article" date="2019" name="Int. J. Syst. Evol. Microbiol.">
        <title>The Global Catalogue of Microorganisms (GCM) 10K type strain sequencing project: providing services to taxonomists for standard genome sequencing and annotation.</title>
        <authorList>
            <consortium name="The Broad Institute Genomics Platform"/>
            <consortium name="The Broad Institute Genome Sequencing Center for Infectious Disease"/>
            <person name="Wu L."/>
            <person name="Ma J."/>
        </authorList>
    </citation>
    <scope>NUCLEOTIDE SEQUENCE [LARGE SCALE GENOMIC DNA]</scope>
    <source>
        <strain evidence="6">NBRC 110044</strain>
    </source>
</reference>
<feature type="domain" description="Haemolysin-type calcium binding-related" evidence="4">
    <location>
        <begin position="1506"/>
        <end position="1540"/>
    </location>
</feature>
<keyword evidence="3" id="KW-0106">Calcium</keyword>
<keyword evidence="6" id="KW-1185">Reference proteome</keyword>
<dbReference type="InterPro" id="IPR001343">
    <property type="entry name" value="Hemolysn_Ca-bd"/>
</dbReference>
<dbReference type="InterPro" id="IPR011049">
    <property type="entry name" value="Serralysin-like_metalloprot_C"/>
</dbReference>
<feature type="domain" description="Haemolysin-type calcium binding-related" evidence="4">
    <location>
        <begin position="1341"/>
        <end position="1379"/>
    </location>
</feature>
<dbReference type="Pfam" id="PF06594">
    <property type="entry name" value="HCBP_related"/>
    <property type="match status" value="8"/>
</dbReference>
<dbReference type="SUPFAM" id="SSF51120">
    <property type="entry name" value="beta-Roll"/>
    <property type="match status" value="8"/>
</dbReference>
<feature type="domain" description="Haemolysin-type calcium binding-related" evidence="4">
    <location>
        <begin position="979"/>
        <end position="1017"/>
    </location>
</feature>
<dbReference type="EMBL" id="BSOG01000002">
    <property type="protein sequence ID" value="GLR13493.1"/>
    <property type="molecule type" value="Genomic_DNA"/>
</dbReference>